<organism evidence="7 8">
    <name type="scientific">Derxia gummosa DSM 723</name>
    <dbReference type="NCBI Taxonomy" id="1121388"/>
    <lineage>
        <taxon>Bacteria</taxon>
        <taxon>Pseudomonadati</taxon>
        <taxon>Pseudomonadota</taxon>
        <taxon>Betaproteobacteria</taxon>
        <taxon>Burkholderiales</taxon>
        <taxon>Alcaligenaceae</taxon>
        <taxon>Derxia</taxon>
    </lineage>
</organism>
<reference evidence="8" key="1">
    <citation type="journal article" date="1995" name="Nat. Struct. Biol.">
        <title>Crystal structure of NADH oxidase from Thermus thermophilus.</title>
        <authorList>
            <person name="Hecht H.J."/>
            <person name="Erdmann H."/>
            <person name="Park H.J."/>
            <person name="Sprinzl M."/>
            <person name="Schmid R.D."/>
        </authorList>
    </citation>
    <scope>NUCLEOTIDE SEQUENCE</scope>
</reference>
<dbReference type="InterPro" id="IPR016446">
    <property type="entry name" value="Flavin_OxRdtase_Frp"/>
</dbReference>
<proteinExistence type="inferred from homology"/>
<dbReference type="AlphaFoldDB" id="A0A8B6X693"/>
<dbReference type="InterPro" id="IPR029479">
    <property type="entry name" value="Nitroreductase"/>
</dbReference>
<dbReference type="GO" id="GO:0016491">
    <property type="term" value="F:oxidoreductase activity"/>
    <property type="evidence" value="ECO:0007669"/>
    <property type="project" value="UniProtKB-UniRule"/>
</dbReference>
<dbReference type="PANTHER" id="PTHR43425:SF2">
    <property type="entry name" value="OXYGEN-INSENSITIVE NADPH NITROREDUCTASE"/>
    <property type="match status" value="1"/>
</dbReference>
<evidence type="ECO:0000256" key="5">
    <source>
        <dbReference type="PIRNR" id="PIRNR005426"/>
    </source>
</evidence>
<dbReference type="RefSeq" id="WP_028312115.1">
    <property type="nucleotide sequence ID" value="NZ_AXWS01000014.1"/>
</dbReference>
<dbReference type="PANTHER" id="PTHR43425">
    <property type="entry name" value="OXYGEN-INSENSITIVE NADPH NITROREDUCTASE"/>
    <property type="match status" value="1"/>
</dbReference>
<reference evidence="8" key="3">
    <citation type="submission" date="2025-08" db="UniProtKB">
        <authorList>
            <consortium name="RefSeq"/>
        </authorList>
    </citation>
    <scope>IDENTIFICATION</scope>
</reference>
<dbReference type="Proteomes" id="UP000675920">
    <property type="component" value="Unplaced"/>
</dbReference>
<dbReference type="SUPFAM" id="SSF55469">
    <property type="entry name" value="FMN-dependent nitroreductase-like"/>
    <property type="match status" value="1"/>
</dbReference>
<evidence type="ECO:0000313" key="8">
    <source>
        <dbReference type="RefSeq" id="WP_028312115.1"/>
    </source>
</evidence>
<sequence length="274" mass="28876">MTTPSPLDLLDARYGADAPAIAADAPWNAVLDSLLGHASVRAFLPDALPAGALEAGIAAAQSAATSSNLQVWSVVAVEAPETKAKLADWTGGQKHVSDCPTFLVWLADLARLRRCAERAGSPSEGLDHLEMLLVGVIDAALAAQNAVAAFESMGLGSVYIGGIRNQLDKVAAELKLPPLVTPVFGLCVGTPARAGAVKPRLPQAAVLHREHYDLDAQDAVIDAYDATMQGFYTSQGMKAHKWTPHSVKRIADAAALTGRDLLRQKLEALGFLMR</sequence>
<evidence type="ECO:0000256" key="3">
    <source>
        <dbReference type="ARBA" id="ARBA00022643"/>
    </source>
</evidence>
<keyword evidence="4 5" id="KW-0560">Oxidoreductase</keyword>
<dbReference type="PIRSF" id="PIRSF005426">
    <property type="entry name" value="Frp"/>
    <property type="match status" value="1"/>
</dbReference>
<keyword evidence="5" id="KW-0521">NADP</keyword>
<keyword evidence="3 5" id="KW-0288">FMN</keyword>
<evidence type="ECO:0000313" key="7">
    <source>
        <dbReference type="Proteomes" id="UP000675920"/>
    </source>
</evidence>
<dbReference type="InterPro" id="IPR000415">
    <property type="entry name" value="Nitroreductase-like"/>
</dbReference>
<keyword evidence="7" id="KW-1185">Reference proteome</keyword>
<dbReference type="Pfam" id="PF00881">
    <property type="entry name" value="Nitroreductase"/>
    <property type="match status" value="1"/>
</dbReference>
<feature type="domain" description="Nitroreductase" evidence="6">
    <location>
        <begin position="37"/>
        <end position="189"/>
    </location>
</feature>
<protein>
    <submittedName>
        <fullName evidence="8">Nitroreductase family protein</fullName>
    </submittedName>
</protein>
<dbReference type="OrthoDB" id="3181400at2"/>
<name>A0A8B6X693_9BURK</name>
<comment type="similarity">
    <text evidence="1 5">Belongs to the flavin oxidoreductase frp family.</text>
</comment>
<evidence type="ECO:0000256" key="1">
    <source>
        <dbReference type="ARBA" id="ARBA00008366"/>
    </source>
</evidence>
<keyword evidence="2 5" id="KW-0285">Flavoprotein</keyword>
<evidence type="ECO:0000256" key="4">
    <source>
        <dbReference type="ARBA" id="ARBA00023002"/>
    </source>
</evidence>
<reference evidence="8" key="2">
    <citation type="journal article" date="2007" name="Biochem. Biophys. Res. Commun.">
        <title>In silico identification of a new group of specific bacterial and fungal nitroreductases-like proteins.</title>
        <authorList>
            <person name="de Oliveira I.M."/>
            <person name="Henriques J.A."/>
            <person name="Bonatto D."/>
        </authorList>
    </citation>
    <scope>NUCLEOTIDE SEQUENCE</scope>
</reference>
<dbReference type="Gene3D" id="3.40.109.10">
    <property type="entry name" value="NADH Oxidase"/>
    <property type="match status" value="1"/>
</dbReference>
<evidence type="ECO:0000256" key="2">
    <source>
        <dbReference type="ARBA" id="ARBA00022630"/>
    </source>
</evidence>
<accession>A0A8B6X693</accession>
<evidence type="ECO:0000259" key="6">
    <source>
        <dbReference type="Pfam" id="PF00881"/>
    </source>
</evidence>